<dbReference type="GO" id="GO:0005634">
    <property type="term" value="C:nucleus"/>
    <property type="evidence" value="ECO:0007669"/>
    <property type="project" value="TreeGrafter"/>
</dbReference>
<dbReference type="PIRSF" id="PIRSF005813">
    <property type="entry name" value="MSH2"/>
    <property type="match status" value="1"/>
</dbReference>
<dbReference type="CDD" id="cd03243">
    <property type="entry name" value="ABC_MutS_homologs"/>
    <property type="match status" value="1"/>
</dbReference>
<keyword evidence="5" id="KW-0227">DNA damage</keyword>
<keyword evidence="4" id="KW-0238">DNA-binding</keyword>
<evidence type="ECO:0000256" key="5">
    <source>
        <dbReference type="ARBA" id="ARBA00023204"/>
    </source>
</evidence>
<keyword evidence="6" id="KW-0175">Coiled coil</keyword>
<evidence type="ECO:0000256" key="4">
    <source>
        <dbReference type="ARBA" id="ARBA00023125"/>
    </source>
</evidence>
<dbReference type="GO" id="GO:0005524">
    <property type="term" value="F:ATP binding"/>
    <property type="evidence" value="ECO:0007669"/>
    <property type="project" value="UniProtKB-KW"/>
</dbReference>
<comment type="similarity">
    <text evidence="1">Belongs to the DNA mismatch repair MutS family.</text>
</comment>
<dbReference type="SMART" id="SM00533">
    <property type="entry name" value="MUTSd"/>
    <property type="match status" value="1"/>
</dbReference>
<reference evidence="8 9" key="1">
    <citation type="journal article" date="2020" name="Genome Biol. Evol.">
        <title>Comparative genomics of strictly vertically transmitted, feminizing microsporidia endosymbionts of amphipod crustaceans.</title>
        <authorList>
            <person name="Cormier A."/>
            <person name="Chebbi M.A."/>
            <person name="Giraud I."/>
            <person name="Wattier R."/>
            <person name="Teixeira M."/>
            <person name="Gilbert C."/>
            <person name="Rigaud T."/>
            <person name="Cordaux R."/>
        </authorList>
    </citation>
    <scope>NUCLEOTIDE SEQUENCE [LARGE SCALE GENOMIC DNA]</scope>
    <source>
        <strain evidence="8 9">Ou3-Ou53</strain>
    </source>
</reference>
<feature type="domain" description="DNA mismatch repair proteins mutS family" evidence="7">
    <location>
        <begin position="603"/>
        <end position="619"/>
    </location>
</feature>
<dbReference type="PANTHER" id="PTHR11361:SF34">
    <property type="entry name" value="DNA MISMATCH REPAIR PROTEIN MSH1, MITOCHONDRIAL"/>
    <property type="match status" value="1"/>
</dbReference>
<dbReference type="Pfam" id="PF05192">
    <property type="entry name" value="MutS_III"/>
    <property type="match status" value="1"/>
</dbReference>
<keyword evidence="9" id="KW-1185">Reference proteome</keyword>
<dbReference type="SMART" id="SM00534">
    <property type="entry name" value="MUTSac"/>
    <property type="match status" value="1"/>
</dbReference>
<proteinExistence type="inferred from homology"/>
<dbReference type="PANTHER" id="PTHR11361">
    <property type="entry name" value="DNA MISMATCH REPAIR PROTEIN MUTS FAMILY MEMBER"/>
    <property type="match status" value="1"/>
</dbReference>
<dbReference type="InterPro" id="IPR027417">
    <property type="entry name" value="P-loop_NTPase"/>
</dbReference>
<keyword evidence="2" id="KW-0547">Nucleotide-binding</keyword>
<dbReference type="InterPro" id="IPR007696">
    <property type="entry name" value="DNA_mismatch_repair_MutS_core"/>
</dbReference>
<sequence>MEDSFLQFYKSLDQNSFKYFVRDGSFFVFGEDGKFKKIDDLENTIRDMLVVHKKKVEEYEGYTLKKEGYPGNWKDFTDIMLERFLPPSICSVDFKGSKGSLAFLNTLENIIYECSFEDDDVYSNLFGLLSEINAFEVIYSDPNLSKILPSTISHHLYTNTNTATNNLISFLKINSPVVKEYIRPNICRVDFDSLDLVADTFGTATNQGHRLLLQFIKQPLRNLEEIQYRQSIVESIREIDLSILKQFPDLLRLTRRILNNKVTAQEIARLYQVLGKIPLLLSKINSERLHQDFYIPLLNLSRSLQDVQKKILDTLDFDTLRVKPTCSSSCLQDVQKEILDTLRVKPTCSSSSCLQDLSVCLENVNTKIKQEFSRVLSICDKTKYDESSGSFRITRGEFRLAEDKIKANNFLVTAFLKTGVTFTSKTLSELNLEKEEILERIKKEEKEILEDLKNSIKEKCPEIEILNYVVALLDVFNSFSIKSLTPGYSRPVFDPNLKLEGLFHPLLENSQYIPNDFSLSTNRMVVITGPNMGGKSTFLKSLAWISVFAQMGCYVPASSASLPIFDGIYIRMGASDCTYTGDSTFMLEMKDISRIVRNATQHSLVLIDELGRGTSEIDGLSIALAVRDYLLRTNCVSIFATHFPELCEGEVVKKRVDSDGVLLLYKIVDGVCEKSFGLNVAKRVGFPEDVIEKIEKKN</sequence>
<dbReference type="InterPro" id="IPR036187">
    <property type="entry name" value="DNA_mismatch_repair_MutS_sf"/>
</dbReference>
<evidence type="ECO:0000259" key="7">
    <source>
        <dbReference type="PROSITE" id="PS00486"/>
    </source>
</evidence>
<dbReference type="InterPro" id="IPR045076">
    <property type="entry name" value="MutS"/>
</dbReference>
<dbReference type="AlphaFoldDB" id="A0A9P6GXM2"/>
<evidence type="ECO:0000256" key="1">
    <source>
        <dbReference type="ARBA" id="ARBA00006271"/>
    </source>
</evidence>
<keyword evidence="5" id="KW-0234">DNA repair</keyword>
<evidence type="ECO:0000256" key="3">
    <source>
        <dbReference type="ARBA" id="ARBA00022840"/>
    </source>
</evidence>
<evidence type="ECO:0000313" key="8">
    <source>
        <dbReference type="EMBL" id="KAF9762305.1"/>
    </source>
</evidence>
<comment type="caution">
    <text evidence="8">The sequence shown here is derived from an EMBL/GenBank/DDBJ whole genome shotgun (WGS) entry which is preliminary data.</text>
</comment>
<evidence type="ECO:0000256" key="2">
    <source>
        <dbReference type="ARBA" id="ARBA00022741"/>
    </source>
</evidence>
<dbReference type="Proteomes" id="UP000740883">
    <property type="component" value="Unassembled WGS sequence"/>
</dbReference>
<dbReference type="GO" id="GO:0030983">
    <property type="term" value="F:mismatched DNA binding"/>
    <property type="evidence" value="ECO:0007669"/>
    <property type="project" value="InterPro"/>
</dbReference>
<dbReference type="Gene3D" id="3.40.50.300">
    <property type="entry name" value="P-loop containing nucleotide triphosphate hydrolases"/>
    <property type="match status" value="1"/>
</dbReference>
<gene>
    <name evidence="8" type="primary">msh-2</name>
    <name evidence="8" type="ORF">NGRA_2102</name>
</gene>
<dbReference type="SUPFAM" id="SSF52540">
    <property type="entry name" value="P-loop containing nucleoside triphosphate hydrolases"/>
    <property type="match status" value="1"/>
</dbReference>
<keyword evidence="3" id="KW-0067">ATP-binding</keyword>
<evidence type="ECO:0000313" key="9">
    <source>
        <dbReference type="Proteomes" id="UP000740883"/>
    </source>
</evidence>
<dbReference type="Gene3D" id="1.10.1420.10">
    <property type="match status" value="2"/>
</dbReference>
<dbReference type="Pfam" id="PF00488">
    <property type="entry name" value="MutS_V"/>
    <property type="match status" value="1"/>
</dbReference>
<dbReference type="PROSITE" id="PS00486">
    <property type="entry name" value="DNA_MISMATCH_REPAIR_2"/>
    <property type="match status" value="1"/>
</dbReference>
<dbReference type="SUPFAM" id="SSF48334">
    <property type="entry name" value="DNA repair protein MutS, domain III"/>
    <property type="match status" value="1"/>
</dbReference>
<accession>A0A9P6GXM2</accession>
<evidence type="ECO:0000256" key="6">
    <source>
        <dbReference type="SAM" id="Coils"/>
    </source>
</evidence>
<dbReference type="InterPro" id="IPR011184">
    <property type="entry name" value="DNA_mismatch_repair_Msh2"/>
</dbReference>
<dbReference type="GO" id="GO:0140664">
    <property type="term" value="F:ATP-dependent DNA damage sensor activity"/>
    <property type="evidence" value="ECO:0007669"/>
    <property type="project" value="InterPro"/>
</dbReference>
<dbReference type="EMBL" id="SBJO01000189">
    <property type="protein sequence ID" value="KAF9762305.1"/>
    <property type="molecule type" value="Genomic_DNA"/>
</dbReference>
<organism evidence="8 9">
    <name type="scientific">Nosema granulosis</name>
    <dbReference type="NCBI Taxonomy" id="83296"/>
    <lineage>
        <taxon>Eukaryota</taxon>
        <taxon>Fungi</taxon>
        <taxon>Fungi incertae sedis</taxon>
        <taxon>Microsporidia</taxon>
        <taxon>Nosematidae</taxon>
        <taxon>Nosema</taxon>
    </lineage>
</organism>
<feature type="coiled-coil region" evidence="6">
    <location>
        <begin position="427"/>
        <end position="458"/>
    </location>
</feature>
<dbReference type="InterPro" id="IPR000432">
    <property type="entry name" value="DNA_mismatch_repair_MutS_C"/>
</dbReference>
<dbReference type="GO" id="GO:0006298">
    <property type="term" value="P:mismatch repair"/>
    <property type="evidence" value="ECO:0007669"/>
    <property type="project" value="InterPro"/>
</dbReference>
<protein>
    <submittedName>
        <fullName evidence="8">DNA mismatch repair protein msh-2</fullName>
    </submittedName>
</protein>
<dbReference type="OrthoDB" id="295033at2759"/>
<name>A0A9P6GXM2_9MICR</name>